<keyword evidence="1" id="KW-0472">Membrane</keyword>
<proteinExistence type="predicted"/>
<keyword evidence="4" id="KW-1185">Reference proteome</keyword>
<name>A0A2S0MIF7_9BURK</name>
<feature type="signal peptide" evidence="2">
    <location>
        <begin position="1"/>
        <end position="29"/>
    </location>
</feature>
<keyword evidence="2" id="KW-0732">Signal</keyword>
<feature type="transmembrane region" description="Helical" evidence="1">
    <location>
        <begin position="78"/>
        <end position="97"/>
    </location>
</feature>
<evidence type="ECO:0000313" key="3">
    <source>
        <dbReference type="EMBL" id="AVO35660.1"/>
    </source>
</evidence>
<dbReference type="Proteomes" id="UP000239709">
    <property type="component" value="Chromosome"/>
</dbReference>
<keyword evidence="1" id="KW-0812">Transmembrane</keyword>
<reference evidence="3 4" key="1">
    <citation type="submission" date="2018-03" db="EMBL/GenBank/DDBJ databases">
        <title>Genome sequencing of Ottowia sp.</title>
        <authorList>
            <person name="Kim S.-J."/>
            <person name="Heo J."/>
            <person name="Kwon S.-W."/>
        </authorList>
    </citation>
    <scope>NUCLEOTIDE SEQUENCE [LARGE SCALE GENOMIC DNA]</scope>
    <source>
        <strain evidence="3 4">KADR8-3</strain>
    </source>
</reference>
<accession>A0A2S0MIF7</accession>
<dbReference type="AlphaFoldDB" id="A0A2S0MIF7"/>
<organism evidence="3 4">
    <name type="scientific">Ottowia oryzae</name>
    <dbReference type="NCBI Taxonomy" id="2109914"/>
    <lineage>
        <taxon>Bacteria</taxon>
        <taxon>Pseudomonadati</taxon>
        <taxon>Pseudomonadota</taxon>
        <taxon>Betaproteobacteria</taxon>
        <taxon>Burkholderiales</taxon>
        <taxon>Comamonadaceae</taxon>
        <taxon>Ottowia</taxon>
    </lineage>
</organism>
<evidence type="ECO:0000313" key="4">
    <source>
        <dbReference type="Proteomes" id="UP000239709"/>
    </source>
</evidence>
<dbReference type="KEGG" id="otk:C6570_16590"/>
<dbReference type="OrthoDB" id="9949165at2"/>
<gene>
    <name evidence="3" type="ORF">C6570_16590</name>
</gene>
<evidence type="ECO:0008006" key="5">
    <source>
        <dbReference type="Google" id="ProtNLM"/>
    </source>
</evidence>
<evidence type="ECO:0000256" key="1">
    <source>
        <dbReference type="SAM" id="Phobius"/>
    </source>
</evidence>
<keyword evidence="1" id="KW-1133">Transmembrane helix</keyword>
<dbReference type="EMBL" id="CP027666">
    <property type="protein sequence ID" value="AVO35660.1"/>
    <property type="molecule type" value="Genomic_DNA"/>
</dbReference>
<protein>
    <recommendedName>
        <fullName evidence="5">Midcut-by-XrtH protein</fullName>
    </recommendedName>
</protein>
<dbReference type="RefSeq" id="WP_106704206.1">
    <property type="nucleotide sequence ID" value="NZ_CP027666.1"/>
</dbReference>
<evidence type="ECO:0000256" key="2">
    <source>
        <dbReference type="SAM" id="SignalP"/>
    </source>
</evidence>
<feature type="chain" id="PRO_5015589650" description="Midcut-by-XrtH protein" evidence="2">
    <location>
        <begin position="30"/>
        <end position="192"/>
    </location>
</feature>
<dbReference type="NCBIfam" id="NF033207">
    <property type="entry name" value="midcut_by_XrtH"/>
    <property type="match status" value="1"/>
</dbReference>
<sequence length="192" mass="19594">MTRITNVRHALAACFTALPAAAFTGSAWAQALPPVGSIQYVLAGSAQSVPALAPWGLGLLSLLMVPLAWRLGRSHRALLGLGASGLLGAALLAAAGWSAPAVAQGAPGNNVLLDSPTGGTADIPYVASLDSAFFDFMADYEVRNTAEQALLITGVTLKPGHTDRDPMQTPHCVAGLTLAPGAVCHLLVSKPH</sequence>
<feature type="transmembrane region" description="Helical" evidence="1">
    <location>
        <begin position="53"/>
        <end position="71"/>
    </location>
</feature>